<evidence type="ECO:0000313" key="4">
    <source>
        <dbReference type="Proteomes" id="UP001160148"/>
    </source>
</evidence>
<accession>A0AAV0WMB0</accession>
<keyword evidence="1" id="KW-0175">Coiled coil</keyword>
<evidence type="ECO:0000256" key="2">
    <source>
        <dbReference type="SAM" id="MobiDB-lite"/>
    </source>
</evidence>
<proteinExistence type="predicted"/>
<dbReference type="Proteomes" id="UP001160148">
    <property type="component" value="Unassembled WGS sequence"/>
</dbReference>
<keyword evidence="4" id="KW-1185">Reference proteome</keyword>
<feature type="compositionally biased region" description="Basic and acidic residues" evidence="2">
    <location>
        <begin position="393"/>
        <end position="409"/>
    </location>
</feature>
<evidence type="ECO:0000313" key="3">
    <source>
        <dbReference type="EMBL" id="CAI6356995.1"/>
    </source>
</evidence>
<feature type="coiled-coil region" evidence="1">
    <location>
        <begin position="151"/>
        <end position="178"/>
    </location>
</feature>
<gene>
    <name evidence="3" type="ORF">MEUPH1_LOCUS12671</name>
</gene>
<name>A0AAV0WMB0_9HEMI</name>
<protein>
    <submittedName>
        <fullName evidence="3">Uncharacterized protein</fullName>
    </submittedName>
</protein>
<dbReference type="AlphaFoldDB" id="A0AAV0WMB0"/>
<reference evidence="3 4" key="1">
    <citation type="submission" date="2023-01" db="EMBL/GenBank/DDBJ databases">
        <authorList>
            <person name="Whitehead M."/>
        </authorList>
    </citation>
    <scope>NUCLEOTIDE SEQUENCE [LARGE SCALE GENOMIC DNA]</scope>
</reference>
<evidence type="ECO:0000256" key="1">
    <source>
        <dbReference type="SAM" id="Coils"/>
    </source>
</evidence>
<feature type="region of interest" description="Disordered" evidence="2">
    <location>
        <begin position="383"/>
        <end position="410"/>
    </location>
</feature>
<comment type="caution">
    <text evidence="3">The sequence shown here is derived from an EMBL/GenBank/DDBJ whole genome shotgun (WGS) entry which is preliminary data.</text>
</comment>
<dbReference type="EMBL" id="CARXXK010000002">
    <property type="protein sequence ID" value="CAI6356995.1"/>
    <property type="molecule type" value="Genomic_DNA"/>
</dbReference>
<organism evidence="3 4">
    <name type="scientific">Macrosiphum euphorbiae</name>
    <name type="common">potato aphid</name>
    <dbReference type="NCBI Taxonomy" id="13131"/>
    <lineage>
        <taxon>Eukaryota</taxon>
        <taxon>Metazoa</taxon>
        <taxon>Ecdysozoa</taxon>
        <taxon>Arthropoda</taxon>
        <taxon>Hexapoda</taxon>
        <taxon>Insecta</taxon>
        <taxon>Pterygota</taxon>
        <taxon>Neoptera</taxon>
        <taxon>Paraneoptera</taxon>
        <taxon>Hemiptera</taxon>
        <taxon>Sternorrhyncha</taxon>
        <taxon>Aphidomorpha</taxon>
        <taxon>Aphidoidea</taxon>
        <taxon>Aphididae</taxon>
        <taxon>Macrosiphini</taxon>
        <taxon>Macrosiphum</taxon>
    </lineage>
</organism>
<sequence length="453" mass="51704">MCQPEVNICTNTIRDQALIHEQQKLNTELLELREWTEQRMNKQMKLHDRMVVYYDRKLTKCNVYEEELERTRTENARFKFTSQCLVDKIKELTNTIVEKYSTNPLNNDEVNDSNKDENCNIENNQDKDNDNDTDPIATYLEVCSKTLIDEVGAYKEQVEKATIELGNLKDQLTRSVEKQVVLRECVNELTVLSKTERMKRDQDELELRTTVDRLTAELVEVQQEMDRLQSVEAEISVKLMHRESEQDDLDEAVRSENARLQAQLGKSAILEASMQSKIYDLELELSKRREASKMQQEPYQISFDSETIDGSSTSSIMYQCTLSRTSDDQVASFPDLGRGDDQLIPCLLSSTKSCVVAEDAQLSCSKSTNYDCQPSCLDSANDEHQPSCLDSTNDDHKSSGLDSANDDHQPSCSTLTAVKGSAQTASEPSLDELKNRQLAEIIKKYVRRHDDNC</sequence>
<feature type="coiled-coil region" evidence="1">
    <location>
        <begin position="204"/>
        <end position="231"/>
    </location>
</feature>